<dbReference type="AlphaFoldDB" id="A0A4Q5LTS6"/>
<dbReference type="InterPro" id="IPR021889">
    <property type="entry name" value="DUF3500"/>
</dbReference>
<dbReference type="Pfam" id="PF12006">
    <property type="entry name" value="DUF3500"/>
    <property type="match status" value="1"/>
</dbReference>
<keyword evidence="2" id="KW-1185">Reference proteome</keyword>
<dbReference type="PANTHER" id="PTHR37489:SF1">
    <property type="entry name" value="DUF3500 DOMAIN-CONTAINING PROTEIN"/>
    <property type="match status" value="1"/>
</dbReference>
<evidence type="ECO:0000313" key="1">
    <source>
        <dbReference type="EMBL" id="RYU93056.1"/>
    </source>
</evidence>
<organism evidence="1 2">
    <name type="scientific">Emticicia agri</name>
    <dbReference type="NCBI Taxonomy" id="2492393"/>
    <lineage>
        <taxon>Bacteria</taxon>
        <taxon>Pseudomonadati</taxon>
        <taxon>Bacteroidota</taxon>
        <taxon>Cytophagia</taxon>
        <taxon>Cytophagales</taxon>
        <taxon>Leadbetterellaceae</taxon>
        <taxon>Emticicia</taxon>
    </lineage>
</organism>
<proteinExistence type="predicted"/>
<evidence type="ECO:0000313" key="2">
    <source>
        <dbReference type="Proteomes" id="UP000293162"/>
    </source>
</evidence>
<dbReference type="PANTHER" id="PTHR37489">
    <property type="entry name" value="DUF3500 DOMAIN-CONTAINING PROTEIN"/>
    <property type="match status" value="1"/>
</dbReference>
<protein>
    <submittedName>
        <fullName evidence="1">DUF3500 domain-containing protein</fullName>
    </submittedName>
</protein>
<reference evidence="1 2" key="1">
    <citation type="submission" date="2019-02" db="EMBL/GenBank/DDBJ databases">
        <title>Bacterial novel species Emticicia sp. 17J42-9 isolated from soil.</title>
        <authorList>
            <person name="Jung H.-Y."/>
        </authorList>
    </citation>
    <scope>NUCLEOTIDE SEQUENCE [LARGE SCALE GENOMIC DNA]</scope>
    <source>
        <strain evidence="1 2">17J42-9</strain>
    </source>
</reference>
<dbReference type="RefSeq" id="WP_130023791.1">
    <property type="nucleotide sequence ID" value="NZ_SEWF01000058.1"/>
</dbReference>
<name>A0A4Q5LTS6_9BACT</name>
<gene>
    <name evidence="1" type="ORF">EWM59_24005</name>
</gene>
<dbReference type="Proteomes" id="UP000293162">
    <property type="component" value="Unassembled WGS sequence"/>
</dbReference>
<dbReference type="PROSITE" id="PS51257">
    <property type="entry name" value="PROKAR_LIPOPROTEIN"/>
    <property type="match status" value="1"/>
</dbReference>
<comment type="caution">
    <text evidence="1">The sequence shown here is derived from an EMBL/GenBank/DDBJ whole genome shotgun (WGS) entry which is preliminary data.</text>
</comment>
<sequence length="450" mass="47768">MKTNRLYWLGFLLIPMLIFQSCEPDEIVTLPLVSGLNCSTATISATPMNGVAFSGRATIGYTGGNGMAYSSTDSIASNGVAGLKAHLVAGILSHGEGTIAYTITGRPNATGKATFPISFGGQTCNLEVSVSVDTTTPKPSTASVDRVLAAIDTFRTTLSAAQRTALQLPYTKANAMNWTVQAGNVTRNGLSFNTLTETQIIAAKKVIAAATGTTPDEGYGEFTQILMAEDVLAANSEGNYSSKYYNIALIGTPDLTSTWTLQFGGHNYIQHITYSNGAVVGVTPSFQAVEPRTWLQATVAYAPLDNEKNGMAAMLAGLTTEQLTAAKLTTAFTEVSLGAGKDGQFPTRAGIPVSSLTASQKALVLAAIKPWTLDADDVTGMAMLAIYEKELDNTYISYTGNATLSQSGDYVRIDGPSVWIEFLVRPGVVNPAEVQYRSVYRDRKRDYGGM</sequence>
<dbReference type="EMBL" id="SEWF01000058">
    <property type="protein sequence ID" value="RYU93056.1"/>
    <property type="molecule type" value="Genomic_DNA"/>
</dbReference>
<dbReference type="OrthoDB" id="581140at2"/>
<accession>A0A4Q5LTS6</accession>